<dbReference type="Gene3D" id="1.25.40.10">
    <property type="entry name" value="Tetratricopeptide repeat domain"/>
    <property type="match status" value="3"/>
</dbReference>
<evidence type="ECO:0000256" key="1">
    <source>
        <dbReference type="ARBA" id="ARBA00022737"/>
    </source>
</evidence>
<dbReference type="Pfam" id="PF13041">
    <property type="entry name" value="PPR_2"/>
    <property type="match status" value="1"/>
</dbReference>
<dbReference type="AlphaFoldDB" id="A0ABC8U673"/>
<evidence type="ECO:0008006" key="5">
    <source>
        <dbReference type="Google" id="ProtNLM"/>
    </source>
</evidence>
<dbReference type="PANTHER" id="PTHR47926">
    <property type="entry name" value="PENTATRICOPEPTIDE REPEAT-CONTAINING PROTEIN"/>
    <property type="match status" value="1"/>
</dbReference>
<keyword evidence="4" id="KW-1185">Reference proteome</keyword>
<gene>
    <name evidence="3" type="ORF">ILEXP_LOCUS47139</name>
</gene>
<dbReference type="Pfam" id="PF01535">
    <property type="entry name" value="PPR"/>
    <property type="match status" value="3"/>
</dbReference>
<dbReference type="Pfam" id="PF12854">
    <property type="entry name" value="PPR_1"/>
    <property type="match status" value="1"/>
</dbReference>
<accession>A0ABC8U673</accession>
<sequence>MPVRNEVSYAAMVTSFVNIGKFDKAEELYAETPMNWCDPVCSNALLNGYLKMGRLDQAIRVFEGMVEKDVVSWSSMVDGYCRNGRLGEARVLFDRMEEKNVVTWTAMINGYVKMGCFKDGFGLFVQMRRKDVVKVVSNTLTVIFEACGRLGRYEEGCQVHGLVLRMGFEFDFFLGNYVLSMYCRFGCIDAAINVFCTMKERDVVSWNSLIAGFVTNGEYEVAICWFIDMLQQAVRPNPLTLSCVLSASAGLATLNQGLQVHVHVVKMDMELDLSILNSLISMYSKCVPNEITFLGVISACTHMGMVEEGWRYFKSMRYSYKIEPGPDHYACMVDLLGRAGLLDQAINFITSMPLEPHSGVWGALLGASRNHVQLDLTKLAAQHLSELEPHNAAPYVVLSNLYSVLGNMKNEEQVRIAKKLKGIKKSPGCSWIMVQDKVNLFHFGDRSHVKFEEIKSIVWTILDEMRW</sequence>
<dbReference type="FunFam" id="1.25.40.10:FF:000158">
    <property type="entry name" value="pentatricopeptide repeat-containing protein At2g33680"/>
    <property type="match status" value="1"/>
</dbReference>
<dbReference type="Proteomes" id="UP001642360">
    <property type="component" value="Unassembled WGS sequence"/>
</dbReference>
<keyword evidence="1" id="KW-0677">Repeat</keyword>
<dbReference type="EMBL" id="CAUOFW020007013">
    <property type="protein sequence ID" value="CAK9177259.1"/>
    <property type="molecule type" value="Genomic_DNA"/>
</dbReference>
<protein>
    <recommendedName>
        <fullName evidence="5">Chlororespiratory reduction 4</fullName>
    </recommendedName>
</protein>
<feature type="repeat" description="PPR" evidence="2">
    <location>
        <begin position="38"/>
        <end position="68"/>
    </location>
</feature>
<dbReference type="PROSITE" id="PS51375">
    <property type="entry name" value="PPR"/>
    <property type="match status" value="3"/>
</dbReference>
<dbReference type="InterPro" id="IPR011990">
    <property type="entry name" value="TPR-like_helical_dom_sf"/>
</dbReference>
<evidence type="ECO:0000313" key="3">
    <source>
        <dbReference type="EMBL" id="CAK9177259.1"/>
    </source>
</evidence>
<evidence type="ECO:0000256" key="2">
    <source>
        <dbReference type="PROSITE-ProRule" id="PRU00708"/>
    </source>
</evidence>
<dbReference type="NCBIfam" id="TIGR00756">
    <property type="entry name" value="PPR"/>
    <property type="match status" value="6"/>
</dbReference>
<feature type="repeat" description="PPR" evidence="2">
    <location>
        <begin position="202"/>
        <end position="236"/>
    </location>
</feature>
<reference evidence="3 4" key="1">
    <citation type="submission" date="2024-02" db="EMBL/GenBank/DDBJ databases">
        <authorList>
            <person name="Vignale AGUSTIN F."/>
            <person name="Sosa J E."/>
            <person name="Modenutti C."/>
        </authorList>
    </citation>
    <scope>NUCLEOTIDE SEQUENCE [LARGE SCALE GENOMIC DNA]</scope>
</reference>
<proteinExistence type="predicted"/>
<dbReference type="InterPro" id="IPR046848">
    <property type="entry name" value="E_motif"/>
</dbReference>
<feature type="repeat" description="PPR" evidence="2">
    <location>
        <begin position="69"/>
        <end position="103"/>
    </location>
</feature>
<comment type="caution">
    <text evidence="3">The sequence shown here is derived from an EMBL/GenBank/DDBJ whole genome shotgun (WGS) entry which is preliminary data.</text>
</comment>
<dbReference type="FunFam" id="1.25.40.10:FF:001212">
    <property type="entry name" value="Pentatricopeptide repeat-containing protein mitochondrial"/>
    <property type="match status" value="1"/>
</dbReference>
<evidence type="ECO:0000313" key="4">
    <source>
        <dbReference type="Proteomes" id="UP001642360"/>
    </source>
</evidence>
<dbReference type="SUPFAM" id="SSF48452">
    <property type="entry name" value="TPR-like"/>
    <property type="match status" value="1"/>
</dbReference>
<dbReference type="InterPro" id="IPR046960">
    <property type="entry name" value="PPR_At4g14850-like_plant"/>
</dbReference>
<organism evidence="3 4">
    <name type="scientific">Ilex paraguariensis</name>
    <name type="common">yerba mate</name>
    <dbReference type="NCBI Taxonomy" id="185542"/>
    <lineage>
        <taxon>Eukaryota</taxon>
        <taxon>Viridiplantae</taxon>
        <taxon>Streptophyta</taxon>
        <taxon>Embryophyta</taxon>
        <taxon>Tracheophyta</taxon>
        <taxon>Spermatophyta</taxon>
        <taxon>Magnoliopsida</taxon>
        <taxon>eudicotyledons</taxon>
        <taxon>Gunneridae</taxon>
        <taxon>Pentapetalae</taxon>
        <taxon>asterids</taxon>
        <taxon>campanulids</taxon>
        <taxon>Aquifoliales</taxon>
        <taxon>Aquifoliaceae</taxon>
        <taxon>Ilex</taxon>
    </lineage>
</organism>
<dbReference type="FunFam" id="1.25.40.10:FF:000196">
    <property type="entry name" value="Pentatricopeptide repeat-containing protein At4g14850"/>
    <property type="match status" value="1"/>
</dbReference>
<dbReference type="GO" id="GO:0099402">
    <property type="term" value="P:plant organ development"/>
    <property type="evidence" value="ECO:0007669"/>
    <property type="project" value="UniProtKB-ARBA"/>
</dbReference>
<dbReference type="PANTHER" id="PTHR47926:SF380">
    <property type="entry name" value="PENTATRICOPEPTIDE REPEAT-CONTAINING PROTEIN"/>
    <property type="match status" value="1"/>
</dbReference>
<dbReference type="Pfam" id="PF20431">
    <property type="entry name" value="E_motif"/>
    <property type="match status" value="1"/>
</dbReference>
<name>A0ABC8U673_9AQUA</name>
<dbReference type="InterPro" id="IPR002885">
    <property type="entry name" value="PPR_rpt"/>
</dbReference>